<feature type="transmembrane region" description="Helical" evidence="11">
    <location>
        <begin position="576"/>
        <end position="594"/>
    </location>
</feature>
<keyword evidence="7" id="KW-1015">Disulfide bond</keyword>
<comment type="subcellular location">
    <subcellularLocation>
        <location evidence="1">Membrane</location>
        <topology evidence="1">Multi-pass membrane protein</topology>
    </subcellularLocation>
</comment>
<evidence type="ECO:0000313" key="16">
    <source>
        <dbReference type="Proteomes" id="UP001176961"/>
    </source>
</evidence>
<dbReference type="InterPro" id="IPR012506">
    <property type="entry name" value="TMEM86B-like"/>
</dbReference>
<evidence type="ECO:0000256" key="10">
    <source>
        <dbReference type="ARBA" id="ARBA00049560"/>
    </source>
</evidence>
<dbReference type="GO" id="GO:0016020">
    <property type="term" value="C:membrane"/>
    <property type="evidence" value="ECO:0007669"/>
    <property type="project" value="UniProtKB-SubCell"/>
</dbReference>
<dbReference type="InterPro" id="IPR015338">
    <property type="entry name" value="GT64_dom"/>
</dbReference>
<sequence length="803" mass="91094">MKWVYGCISVLAICLLYFRPYFQRNPANDFVKWTLKKSNYTLETHRFENCTWSTCLRFQHCMLNYTSLSVYIQPLLAIVDENDNVITPVPSQEFLTIRSSLKSYAVSDPQQACMFFPGVDFLNLYRFPSIEVAHAVAAMLSDRFYNVLIFTLIGQWRHAFRQIVASSVTSRHTYRHRLDISLPSFPGFLAPRKKSAVVRYDLLVLAMNASASYKEDCLKEFDGFESATVLTDCLDSPWFTCDTAGIQIDWLEALQGSKFVLIHQEMPLFKTALFKAMEFSVIPVIFMPKYVLPFSDYIDWNVFSLQPSSLSQVRDVIKAIDDVRAQTMRNQLRAVFSDFSSLKRIVAMTWRVLEARMLPLKARKYEYWNKLTDRMFTLPHFEPATKVMLLAHCDMQSAKYIVELIRHLESAELLSTATIIWRDEESSPSKEMWENSLPVEIITGAKKLRDLIPLVKRSRIDAVLIVPVALCHLDVGIIRKALNIWRVVPNRSITLPCKSSDFSANLLHKMLFTSILSGSHKDADLDTPFDFLNEASGSILLVTRDQLDASTSAQTRSTKTECVILHSLKMRASQSTLNAVGVIYFVLIAIFFYQSNGFVKFYNAMYPVWKVIPIVFLGLFAAIDGGGLPPGKRAALTLGLIFGGIGDVLIGSSKEGLPPGGVAFAVGHLFYMSFFISRPLKIYWPLLYFVAAWAAVLGTVVYFLRDPFDVFIGSIYSLILKTCVVTTASHYINRDAGDKDEGLYLRFLGYMLFYVSDSVLIWDDTAFKVPLAELIILSTYYAAQYLILCGNIHTGLYVKSKET</sequence>
<organism evidence="15 16">
    <name type="scientific">Cylicocyclus nassatus</name>
    <name type="common">Nematode worm</name>
    <dbReference type="NCBI Taxonomy" id="53992"/>
    <lineage>
        <taxon>Eukaryota</taxon>
        <taxon>Metazoa</taxon>
        <taxon>Ecdysozoa</taxon>
        <taxon>Nematoda</taxon>
        <taxon>Chromadorea</taxon>
        <taxon>Rhabditida</taxon>
        <taxon>Rhabditina</taxon>
        <taxon>Rhabditomorpha</taxon>
        <taxon>Strongyloidea</taxon>
        <taxon>Strongylidae</taxon>
        <taxon>Cylicocyclus</taxon>
    </lineage>
</organism>
<evidence type="ECO:0000256" key="7">
    <source>
        <dbReference type="ARBA" id="ARBA00023157"/>
    </source>
</evidence>
<comment type="catalytic activity">
    <reaction evidence="9">
        <text>a 1-O-(1Z-alkenyl)-sn-glycero-3-phosphoethanolamine + H2O = a 2,3-saturated aldehyde + sn-glycero-3-phosphoethanolamine</text>
        <dbReference type="Rhea" id="RHEA:16905"/>
        <dbReference type="ChEBI" id="CHEBI:15377"/>
        <dbReference type="ChEBI" id="CHEBI:73359"/>
        <dbReference type="ChEBI" id="CHEBI:77288"/>
        <dbReference type="ChEBI" id="CHEBI:143890"/>
        <dbReference type="EC" id="3.3.2.2"/>
    </reaction>
</comment>
<dbReference type="Pfam" id="PF03016">
    <property type="entry name" value="Exostosin_GT47"/>
    <property type="match status" value="1"/>
</dbReference>
<proteinExistence type="inferred from homology"/>
<evidence type="ECO:0000256" key="9">
    <source>
        <dbReference type="ARBA" id="ARBA00049458"/>
    </source>
</evidence>
<evidence type="ECO:0000259" key="13">
    <source>
        <dbReference type="Pfam" id="PF03016"/>
    </source>
</evidence>
<dbReference type="GO" id="GO:0016757">
    <property type="term" value="F:glycosyltransferase activity"/>
    <property type="evidence" value="ECO:0007669"/>
    <property type="project" value="InterPro"/>
</dbReference>
<evidence type="ECO:0000256" key="3">
    <source>
        <dbReference type="ARBA" id="ARBA00022679"/>
    </source>
</evidence>
<reference evidence="15" key="1">
    <citation type="submission" date="2023-07" db="EMBL/GenBank/DDBJ databases">
        <authorList>
            <consortium name="CYATHOMIX"/>
        </authorList>
    </citation>
    <scope>NUCLEOTIDE SEQUENCE</scope>
    <source>
        <strain evidence="15">N/A</strain>
    </source>
</reference>
<feature type="transmembrane region" description="Helical" evidence="11">
    <location>
        <begin position="774"/>
        <end position="798"/>
    </location>
</feature>
<dbReference type="GO" id="GO:1901135">
    <property type="term" value="P:carbohydrate derivative metabolic process"/>
    <property type="evidence" value="ECO:0007669"/>
    <property type="project" value="UniProtKB-ARBA"/>
</dbReference>
<feature type="chain" id="PRO_5041364809" description="lysoplasmalogenase" evidence="12">
    <location>
        <begin position="24"/>
        <end position="803"/>
    </location>
</feature>
<dbReference type="PANTHER" id="PTHR31885:SF6">
    <property type="entry name" value="GH04784P"/>
    <property type="match status" value="1"/>
</dbReference>
<dbReference type="EC" id="3.3.2.2" evidence="8"/>
<feature type="transmembrane region" description="Helical" evidence="11">
    <location>
        <begin position="743"/>
        <end position="762"/>
    </location>
</feature>
<evidence type="ECO:0000313" key="15">
    <source>
        <dbReference type="EMBL" id="CAJ0608438.1"/>
    </source>
</evidence>
<evidence type="ECO:0000256" key="5">
    <source>
        <dbReference type="ARBA" id="ARBA00022989"/>
    </source>
</evidence>
<feature type="transmembrane region" description="Helical" evidence="11">
    <location>
        <begin position="683"/>
        <end position="704"/>
    </location>
</feature>
<keyword evidence="3" id="KW-0808">Transferase</keyword>
<evidence type="ECO:0000256" key="8">
    <source>
        <dbReference type="ARBA" id="ARBA00035673"/>
    </source>
</evidence>
<dbReference type="InterPro" id="IPR040911">
    <property type="entry name" value="Exostosin_GT47"/>
</dbReference>
<keyword evidence="4 11" id="KW-0812">Transmembrane</keyword>
<dbReference type="GO" id="GO:0047408">
    <property type="term" value="F:alkenylglycerophosphocholine hydrolase activity"/>
    <property type="evidence" value="ECO:0007669"/>
    <property type="project" value="UniProtKB-EC"/>
</dbReference>
<evidence type="ECO:0000259" key="14">
    <source>
        <dbReference type="Pfam" id="PF09258"/>
    </source>
</evidence>
<dbReference type="Proteomes" id="UP001176961">
    <property type="component" value="Unassembled WGS sequence"/>
</dbReference>
<feature type="domain" description="Glycosyl transferase 64" evidence="14">
    <location>
        <begin position="394"/>
        <end position="501"/>
    </location>
</feature>
<dbReference type="AlphaFoldDB" id="A0AA36HED6"/>
<name>A0AA36HED6_CYLNA</name>
<keyword evidence="6 11" id="KW-0472">Membrane</keyword>
<dbReference type="Pfam" id="PF07947">
    <property type="entry name" value="YhhN"/>
    <property type="match status" value="1"/>
</dbReference>
<evidence type="ECO:0000256" key="11">
    <source>
        <dbReference type="SAM" id="Phobius"/>
    </source>
</evidence>
<keyword evidence="5 11" id="KW-1133">Transmembrane helix</keyword>
<feature type="transmembrane region" description="Helical" evidence="11">
    <location>
        <begin position="606"/>
        <end position="623"/>
    </location>
</feature>
<feature type="transmembrane region" description="Helical" evidence="11">
    <location>
        <begin position="710"/>
        <end position="731"/>
    </location>
</feature>
<keyword evidence="12" id="KW-0732">Signal</keyword>
<evidence type="ECO:0000256" key="4">
    <source>
        <dbReference type="ARBA" id="ARBA00022692"/>
    </source>
</evidence>
<feature type="signal peptide" evidence="12">
    <location>
        <begin position="1"/>
        <end position="23"/>
    </location>
</feature>
<comment type="similarity">
    <text evidence="2">Belongs to the TMEM86 family.</text>
</comment>
<dbReference type="PANTHER" id="PTHR31885">
    <property type="entry name" value="GH04784P"/>
    <property type="match status" value="1"/>
</dbReference>
<evidence type="ECO:0000256" key="12">
    <source>
        <dbReference type="SAM" id="SignalP"/>
    </source>
</evidence>
<feature type="transmembrane region" description="Helical" evidence="11">
    <location>
        <begin position="657"/>
        <end position="676"/>
    </location>
</feature>
<evidence type="ECO:0000256" key="6">
    <source>
        <dbReference type="ARBA" id="ARBA00023136"/>
    </source>
</evidence>
<feature type="domain" description="Exostosin GT47" evidence="13">
    <location>
        <begin position="98"/>
        <end position="306"/>
    </location>
</feature>
<keyword evidence="16" id="KW-1185">Reference proteome</keyword>
<dbReference type="EMBL" id="CATQJL010000316">
    <property type="protein sequence ID" value="CAJ0608438.1"/>
    <property type="molecule type" value="Genomic_DNA"/>
</dbReference>
<dbReference type="Pfam" id="PF09258">
    <property type="entry name" value="Glyco_transf_64"/>
    <property type="match status" value="1"/>
</dbReference>
<comment type="caution">
    <text evidence="15">The sequence shown here is derived from an EMBL/GenBank/DDBJ whole genome shotgun (WGS) entry which is preliminary data.</text>
</comment>
<evidence type="ECO:0000256" key="2">
    <source>
        <dbReference type="ARBA" id="ARBA00007375"/>
    </source>
</evidence>
<evidence type="ECO:0000256" key="1">
    <source>
        <dbReference type="ARBA" id="ARBA00004141"/>
    </source>
</evidence>
<protein>
    <recommendedName>
        <fullName evidence="8">lysoplasmalogenase</fullName>
        <ecNumber evidence="8">3.3.2.2</ecNumber>
    </recommendedName>
</protein>
<gene>
    <name evidence="15" type="ORF">CYNAS_LOCUS20421</name>
</gene>
<comment type="catalytic activity">
    <reaction evidence="10">
        <text>a 1-O-(1Z-alkenyl)-sn-glycero-3-phosphocholine + H2O = a 2,3-saturated aldehyde + sn-glycerol 3-phosphocholine</text>
        <dbReference type="Rhea" id="RHEA:22544"/>
        <dbReference type="ChEBI" id="CHEBI:15377"/>
        <dbReference type="ChEBI" id="CHEBI:16870"/>
        <dbReference type="ChEBI" id="CHEBI:73359"/>
        <dbReference type="ChEBI" id="CHEBI:77287"/>
        <dbReference type="EC" id="3.3.2.2"/>
    </reaction>
</comment>
<accession>A0AA36HED6</accession>